<sequence>MENISSLGSFNVRYKTKSWIFNITDLLFSTNRTLLFLADYSIIVIAYILSTSQSPFASVAQKTDFHIYIGSFVFASIFCLSALGLGYYERTRRYSFYKVITNGALSSLIALIATISIMYFVFYDVFGRKTFLWGTCGGYLAVTAFRLLLSVVYRRNPYKFTIVGDSPILSEMKAFCSDPNNREVKYFRYVEWPFSGNQPNLECLSERFCDIVFSKEALSAAHAENIAVWAVKNGYRVFNENDMYSSLFEKVQLDAISKSWLIEKGLNARNFSTEICMRLIDILLSLVSIVFLSPIFLVIALSIFITDRGPVLFNQTRMGRYGRPFKMFKFRTMYVDRSCIEASEGFTRNGDNRVTSIGKLLRPLHLDELPQLINIFLGHMSIVGPRPEAVGFAQKMSKEIDLYEMRYLVRPGLTGHAQLMAGYAMDTVDDTKVKLSFDFFFLINYNIFFYLRIVLRTVFVVLRSALGRRSLE</sequence>
<evidence type="ECO:0000259" key="3">
    <source>
        <dbReference type="Pfam" id="PF02397"/>
    </source>
</evidence>
<dbReference type="RefSeq" id="WP_132324841.1">
    <property type="nucleotide sequence ID" value="NZ_FWZT01000029.1"/>
</dbReference>
<feature type="transmembrane region" description="Helical" evidence="2">
    <location>
        <begin position="34"/>
        <end position="53"/>
    </location>
</feature>
<keyword evidence="2" id="KW-0472">Membrane</keyword>
<evidence type="ECO:0000313" key="5">
    <source>
        <dbReference type="Proteomes" id="UP000192907"/>
    </source>
</evidence>
<gene>
    <name evidence="4" type="ORF">SAMN06296036_1299</name>
</gene>
<dbReference type="OrthoDB" id="5297016at2"/>
<feature type="transmembrane region" description="Helical" evidence="2">
    <location>
        <begin position="99"/>
        <end position="119"/>
    </location>
</feature>
<keyword evidence="4" id="KW-0808">Transferase</keyword>
<keyword evidence="5" id="KW-1185">Reference proteome</keyword>
<feature type="transmembrane region" description="Helical" evidence="2">
    <location>
        <begin position="439"/>
        <end position="462"/>
    </location>
</feature>
<keyword evidence="2" id="KW-0812">Transmembrane</keyword>
<name>A0A1Y6CL98_9BACT</name>
<dbReference type="STRING" id="1513793.SAMN06296036_1299"/>
<evidence type="ECO:0000256" key="1">
    <source>
        <dbReference type="ARBA" id="ARBA00006464"/>
    </source>
</evidence>
<accession>A0A1Y6CL98</accession>
<evidence type="ECO:0000256" key="2">
    <source>
        <dbReference type="SAM" id="Phobius"/>
    </source>
</evidence>
<dbReference type="PANTHER" id="PTHR30576:SF0">
    <property type="entry name" value="UNDECAPRENYL-PHOSPHATE N-ACETYLGALACTOSAMINYL 1-PHOSPHATE TRANSFERASE-RELATED"/>
    <property type="match status" value="1"/>
</dbReference>
<dbReference type="GO" id="GO:0016780">
    <property type="term" value="F:phosphotransferase activity, for other substituted phosphate groups"/>
    <property type="evidence" value="ECO:0007669"/>
    <property type="project" value="TreeGrafter"/>
</dbReference>
<keyword evidence="2" id="KW-1133">Transmembrane helix</keyword>
<dbReference type="Pfam" id="PF02397">
    <property type="entry name" value="Bac_transf"/>
    <property type="match status" value="1"/>
</dbReference>
<dbReference type="InterPro" id="IPR003362">
    <property type="entry name" value="Bact_transf"/>
</dbReference>
<feature type="transmembrane region" description="Helical" evidence="2">
    <location>
        <begin position="279"/>
        <end position="305"/>
    </location>
</feature>
<feature type="transmembrane region" description="Helical" evidence="2">
    <location>
        <begin position="65"/>
        <end position="87"/>
    </location>
</feature>
<proteinExistence type="inferred from homology"/>
<feature type="domain" description="Bacterial sugar transferase" evidence="3">
    <location>
        <begin position="278"/>
        <end position="462"/>
    </location>
</feature>
<dbReference type="EMBL" id="FWZT01000029">
    <property type="protein sequence ID" value="SMF75312.1"/>
    <property type="molecule type" value="Genomic_DNA"/>
</dbReference>
<feature type="transmembrane region" description="Helical" evidence="2">
    <location>
        <begin position="131"/>
        <end position="149"/>
    </location>
</feature>
<organism evidence="4 5">
    <name type="scientific">Pseudobacteriovorax antillogorgiicola</name>
    <dbReference type="NCBI Taxonomy" id="1513793"/>
    <lineage>
        <taxon>Bacteria</taxon>
        <taxon>Pseudomonadati</taxon>
        <taxon>Bdellovibrionota</taxon>
        <taxon>Oligoflexia</taxon>
        <taxon>Oligoflexales</taxon>
        <taxon>Pseudobacteriovoracaceae</taxon>
        <taxon>Pseudobacteriovorax</taxon>
    </lineage>
</organism>
<comment type="similarity">
    <text evidence="1">Belongs to the bacterial sugar transferase family.</text>
</comment>
<evidence type="ECO:0000313" key="4">
    <source>
        <dbReference type="EMBL" id="SMF75312.1"/>
    </source>
</evidence>
<dbReference type="PANTHER" id="PTHR30576">
    <property type="entry name" value="COLANIC BIOSYNTHESIS UDP-GLUCOSE LIPID CARRIER TRANSFERASE"/>
    <property type="match status" value="1"/>
</dbReference>
<reference evidence="5" key="1">
    <citation type="submission" date="2017-04" db="EMBL/GenBank/DDBJ databases">
        <authorList>
            <person name="Varghese N."/>
            <person name="Submissions S."/>
        </authorList>
    </citation>
    <scope>NUCLEOTIDE SEQUENCE [LARGE SCALE GENOMIC DNA]</scope>
    <source>
        <strain evidence="5">RKEM611</strain>
    </source>
</reference>
<protein>
    <submittedName>
        <fullName evidence="4">Sugar transferase involved in LPS biosynthesis (Colanic, teichoic acid)</fullName>
    </submittedName>
</protein>
<dbReference type="AlphaFoldDB" id="A0A1Y6CL98"/>
<dbReference type="Proteomes" id="UP000192907">
    <property type="component" value="Unassembled WGS sequence"/>
</dbReference>